<feature type="domain" description="OmpR/PhoB-type" evidence="9">
    <location>
        <begin position="124"/>
        <end position="220"/>
    </location>
</feature>
<evidence type="ECO:0000256" key="1">
    <source>
        <dbReference type="ARBA" id="ARBA00022553"/>
    </source>
</evidence>
<evidence type="ECO:0000259" key="9">
    <source>
        <dbReference type="PROSITE" id="PS51755"/>
    </source>
</evidence>
<dbReference type="GO" id="GO:0032993">
    <property type="term" value="C:protein-DNA complex"/>
    <property type="evidence" value="ECO:0007669"/>
    <property type="project" value="TreeGrafter"/>
</dbReference>
<keyword evidence="4 7" id="KW-0238">DNA-binding</keyword>
<dbReference type="SUPFAM" id="SSF52172">
    <property type="entry name" value="CheY-like"/>
    <property type="match status" value="1"/>
</dbReference>
<dbReference type="Pfam" id="PF00072">
    <property type="entry name" value="Response_reg"/>
    <property type="match status" value="1"/>
</dbReference>
<dbReference type="CDD" id="cd00383">
    <property type="entry name" value="trans_reg_C"/>
    <property type="match status" value="1"/>
</dbReference>
<dbReference type="SMART" id="SM00862">
    <property type="entry name" value="Trans_reg_C"/>
    <property type="match status" value="1"/>
</dbReference>
<dbReference type="InterPro" id="IPR001867">
    <property type="entry name" value="OmpR/PhoB-type_DNA-bd"/>
</dbReference>
<protein>
    <submittedName>
        <fullName evidence="10">Two component transcriptional regulator, winged helix family</fullName>
    </submittedName>
</protein>
<dbReference type="EMBL" id="FZOA01000013">
    <property type="protein sequence ID" value="SNS03186.1"/>
    <property type="molecule type" value="Genomic_DNA"/>
</dbReference>
<keyword evidence="1 6" id="KW-0597">Phosphoprotein</keyword>
<feature type="domain" description="Response regulatory" evidence="8">
    <location>
        <begin position="2"/>
        <end position="116"/>
    </location>
</feature>
<proteinExistence type="predicted"/>
<dbReference type="RefSeq" id="WP_089376359.1">
    <property type="nucleotide sequence ID" value="NZ_FZOA01000013.1"/>
</dbReference>
<dbReference type="CDD" id="cd17624">
    <property type="entry name" value="REC_OmpR_PmrA-like"/>
    <property type="match status" value="1"/>
</dbReference>
<keyword evidence="2" id="KW-0902">Two-component regulatory system</keyword>
<dbReference type="AlphaFoldDB" id="A0A239B5N2"/>
<keyword evidence="5" id="KW-0804">Transcription</keyword>
<evidence type="ECO:0000259" key="8">
    <source>
        <dbReference type="PROSITE" id="PS50110"/>
    </source>
</evidence>
<evidence type="ECO:0000256" key="2">
    <source>
        <dbReference type="ARBA" id="ARBA00023012"/>
    </source>
</evidence>
<gene>
    <name evidence="10" type="ORF">SAMN05192560_2307</name>
</gene>
<evidence type="ECO:0000256" key="7">
    <source>
        <dbReference type="PROSITE-ProRule" id="PRU01091"/>
    </source>
</evidence>
<dbReference type="GO" id="GO:0000976">
    <property type="term" value="F:transcription cis-regulatory region binding"/>
    <property type="evidence" value="ECO:0007669"/>
    <property type="project" value="TreeGrafter"/>
</dbReference>
<dbReference type="InterPro" id="IPR011006">
    <property type="entry name" value="CheY-like_superfamily"/>
</dbReference>
<dbReference type="Gene3D" id="3.40.50.2300">
    <property type="match status" value="1"/>
</dbReference>
<dbReference type="Gene3D" id="6.10.250.690">
    <property type="match status" value="1"/>
</dbReference>
<feature type="modified residue" description="4-aspartylphosphate" evidence="6">
    <location>
        <position position="51"/>
    </location>
</feature>
<dbReference type="GO" id="GO:0005829">
    <property type="term" value="C:cytosol"/>
    <property type="evidence" value="ECO:0007669"/>
    <property type="project" value="TreeGrafter"/>
</dbReference>
<dbReference type="OrthoDB" id="9802426at2"/>
<dbReference type="PANTHER" id="PTHR48111">
    <property type="entry name" value="REGULATOR OF RPOS"/>
    <property type="match status" value="1"/>
</dbReference>
<dbReference type="GO" id="GO:0000156">
    <property type="term" value="F:phosphorelay response regulator activity"/>
    <property type="evidence" value="ECO:0007669"/>
    <property type="project" value="TreeGrafter"/>
</dbReference>
<feature type="DNA-binding region" description="OmpR/PhoB-type" evidence="7">
    <location>
        <begin position="124"/>
        <end position="220"/>
    </location>
</feature>
<evidence type="ECO:0000256" key="3">
    <source>
        <dbReference type="ARBA" id="ARBA00023015"/>
    </source>
</evidence>
<dbReference type="InterPro" id="IPR036388">
    <property type="entry name" value="WH-like_DNA-bd_sf"/>
</dbReference>
<evidence type="ECO:0000313" key="10">
    <source>
        <dbReference type="EMBL" id="SNS03186.1"/>
    </source>
</evidence>
<evidence type="ECO:0000256" key="5">
    <source>
        <dbReference type="ARBA" id="ARBA00023163"/>
    </source>
</evidence>
<organism evidence="10 11">
    <name type="scientific">Methylobacillus rhizosphaerae</name>
    <dbReference type="NCBI Taxonomy" id="551994"/>
    <lineage>
        <taxon>Bacteria</taxon>
        <taxon>Pseudomonadati</taxon>
        <taxon>Pseudomonadota</taxon>
        <taxon>Betaproteobacteria</taxon>
        <taxon>Nitrosomonadales</taxon>
        <taxon>Methylophilaceae</taxon>
        <taxon>Methylobacillus</taxon>
    </lineage>
</organism>
<dbReference type="InterPro" id="IPR001789">
    <property type="entry name" value="Sig_transdc_resp-reg_receiver"/>
</dbReference>
<reference evidence="11" key="1">
    <citation type="submission" date="2017-06" db="EMBL/GenBank/DDBJ databases">
        <authorList>
            <person name="Varghese N."/>
            <person name="Submissions S."/>
        </authorList>
    </citation>
    <scope>NUCLEOTIDE SEQUENCE [LARGE SCALE GENOMIC DNA]</scope>
    <source>
        <strain evidence="11">Ca-68</strain>
    </source>
</reference>
<dbReference type="PANTHER" id="PTHR48111:SF1">
    <property type="entry name" value="TWO-COMPONENT RESPONSE REGULATOR ORR33"/>
    <property type="match status" value="1"/>
</dbReference>
<name>A0A239B5N2_9PROT</name>
<dbReference type="PROSITE" id="PS51755">
    <property type="entry name" value="OMPR_PHOB"/>
    <property type="match status" value="1"/>
</dbReference>
<accession>A0A239B5N2</accession>
<keyword evidence="3" id="KW-0805">Transcription regulation</keyword>
<dbReference type="Pfam" id="PF00486">
    <property type="entry name" value="Trans_reg_C"/>
    <property type="match status" value="1"/>
</dbReference>
<evidence type="ECO:0000256" key="4">
    <source>
        <dbReference type="ARBA" id="ARBA00023125"/>
    </source>
</evidence>
<evidence type="ECO:0000313" key="11">
    <source>
        <dbReference type="Proteomes" id="UP000198305"/>
    </source>
</evidence>
<keyword evidence="11" id="KW-1185">Reference proteome</keyword>
<sequence>MRILVVEDDAILAEGTCESLSKAGYAVDLAETGTKANAMIEAGHYDMLLLDIGLPGMDGFEVLRRLRKHNSSIPVLIISARDDVNFRIYGLDLGADDFMLKPFVLAELHARTRALLRRHTLSERNTLACGKLVVDLGAQRASVDGEPIELSIREWDVLVYLLRNLGKVVRKEAIIETLCDWKTDISLNAVEVYISRLRSKLDAYGIQIRTVRGFGYLLEEPAP</sequence>
<dbReference type="InterPro" id="IPR039420">
    <property type="entry name" value="WalR-like"/>
</dbReference>
<dbReference type="PROSITE" id="PS50110">
    <property type="entry name" value="RESPONSE_REGULATORY"/>
    <property type="match status" value="1"/>
</dbReference>
<dbReference type="FunFam" id="3.40.50.2300:FF:000002">
    <property type="entry name" value="DNA-binding response regulator PhoP"/>
    <property type="match status" value="1"/>
</dbReference>
<dbReference type="Proteomes" id="UP000198305">
    <property type="component" value="Unassembled WGS sequence"/>
</dbReference>
<dbReference type="Gene3D" id="1.10.10.10">
    <property type="entry name" value="Winged helix-like DNA-binding domain superfamily/Winged helix DNA-binding domain"/>
    <property type="match status" value="1"/>
</dbReference>
<dbReference type="SMART" id="SM00448">
    <property type="entry name" value="REC"/>
    <property type="match status" value="1"/>
</dbReference>
<dbReference type="GO" id="GO:0006355">
    <property type="term" value="P:regulation of DNA-templated transcription"/>
    <property type="evidence" value="ECO:0007669"/>
    <property type="project" value="InterPro"/>
</dbReference>
<evidence type="ECO:0000256" key="6">
    <source>
        <dbReference type="PROSITE-ProRule" id="PRU00169"/>
    </source>
</evidence>